<keyword evidence="3" id="KW-1185">Reference proteome</keyword>
<name>A0A9J5ZP78_SOLCO</name>
<proteinExistence type="predicted"/>
<keyword evidence="1" id="KW-0472">Membrane</keyword>
<evidence type="ECO:0000313" key="2">
    <source>
        <dbReference type="EMBL" id="KAG5613974.1"/>
    </source>
</evidence>
<comment type="caution">
    <text evidence="2">The sequence shown here is derived from an EMBL/GenBank/DDBJ whole genome shotgun (WGS) entry which is preliminary data.</text>
</comment>
<accession>A0A9J5ZP78</accession>
<evidence type="ECO:0000256" key="1">
    <source>
        <dbReference type="SAM" id="Phobius"/>
    </source>
</evidence>
<reference evidence="2 3" key="1">
    <citation type="submission" date="2020-09" db="EMBL/GenBank/DDBJ databases">
        <title>De no assembly of potato wild relative species, Solanum commersonii.</title>
        <authorList>
            <person name="Cho K."/>
        </authorList>
    </citation>
    <scope>NUCLEOTIDE SEQUENCE [LARGE SCALE GENOMIC DNA]</scope>
    <source>
        <strain evidence="2">LZ3.2</strain>
        <tissue evidence="2">Leaf</tissue>
    </source>
</reference>
<sequence length="83" mass="9377">MKKKQILHLNLLCFFSISEFVLTVLVKWVVVIRSIIKQEGIDCNSRDCLVNWVRLALQGSCSDKFSGVSELIFLKGSKFGGEI</sequence>
<gene>
    <name evidence="2" type="ORF">H5410_013798</name>
</gene>
<protein>
    <submittedName>
        <fullName evidence="2">Uncharacterized protein</fullName>
    </submittedName>
</protein>
<evidence type="ECO:0000313" key="3">
    <source>
        <dbReference type="Proteomes" id="UP000824120"/>
    </source>
</evidence>
<organism evidence="2 3">
    <name type="scientific">Solanum commersonii</name>
    <name type="common">Commerson's wild potato</name>
    <name type="synonym">Commerson's nightshade</name>
    <dbReference type="NCBI Taxonomy" id="4109"/>
    <lineage>
        <taxon>Eukaryota</taxon>
        <taxon>Viridiplantae</taxon>
        <taxon>Streptophyta</taxon>
        <taxon>Embryophyta</taxon>
        <taxon>Tracheophyta</taxon>
        <taxon>Spermatophyta</taxon>
        <taxon>Magnoliopsida</taxon>
        <taxon>eudicotyledons</taxon>
        <taxon>Gunneridae</taxon>
        <taxon>Pentapetalae</taxon>
        <taxon>asterids</taxon>
        <taxon>lamiids</taxon>
        <taxon>Solanales</taxon>
        <taxon>Solanaceae</taxon>
        <taxon>Solanoideae</taxon>
        <taxon>Solaneae</taxon>
        <taxon>Solanum</taxon>
    </lineage>
</organism>
<keyword evidence="1" id="KW-0812">Transmembrane</keyword>
<dbReference type="EMBL" id="JACXVP010000003">
    <property type="protein sequence ID" value="KAG5613974.1"/>
    <property type="molecule type" value="Genomic_DNA"/>
</dbReference>
<keyword evidence="1" id="KW-1133">Transmembrane helix</keyword>
<feature type="transmembrane region" description="Helical" evidence="1">
    <location>
        <begin position="6"/>
        <end position="30"/>
    </location>
</feature>
<dbReference type="AlphaFoldDB" id="A0A9J5ZP78"/>
<dbReference type="Proteomes" id="UP000824120">
    <property type="component" value="Chromosome 3"/>
</dbReference>